<feature type="non-terminal residue" evidence="2">
    <location>
        <position position="138"/>
    </location>
</feature>
<dbReference type="Proteomes" id="UP000571950">
    <property type="component" value="Unassembled WGS sequence"/>
</dbReference>
<dbReference type="EMBL" id="JACIDT010000035">
    <property type="protein sequence ID" value="MBB3928801.1"/>
    <property type="molecule type" value="Genomic_DNA"/>
</dbReference>
<evidence type="ECO:0000256" key="1">
    <source>
        <dbReference type="SAM" id="MobiDB-lite"/>
    </source>
</evidence>
<organism evidence="2 3">
    <name type="scientific">Sphingobium jiangsuense</name>
    <dbReference type="NCBI Taxonomy" id="870476"/>
    <lineage>
        <taxon>Bacteria</taxon>
        <taxon>Pseudomonadati</taxon>
        <taxon>Pseudomonadota</taxon>
        <taxon>Alphaproteobacteria</taxon>
        <taxon>Sphingomonadales</taxon>
        <taxon>Sphingomonadaceae</taxon>
        <taxon>Sphingobium</taxon>
    </lineage>
</organism>
<proteinExistence type="predicted"/>
<dbReference type="RefSeq" id="WP_188073991.1">
    <property type="nucleotide sequence ID" value="NZ_JACIDT010000035.1"/>
</dbReference>
<dbReference type="InterPro" id="IPR010064">
    <property type="entry name" value="HK97-gp10_tail"/>
</dbReference>
<evidence type="ECO:0000313" key="3">
    <source>
        <dbReference type="Proteomes" id="UP000571950"/>
    </source>
</evidence>
<evidence type="ECO:0000313" key="2">
    <source>
        <dbReference type="EMBL" id="MBB3928801.1"/>
    </source>
</evidence>
<gene>
    <name evidence="2" type="ORF">GGR43_004546</name>
</gene>
<dbReference type="AlphaFoldDB" id="A0A7W6BKM8"/>
<reference evidence="2 3" key="1">
    <citation type="submission" date="2020-08" db="EMBL/GenBank/DDBJ databases">
        <title>Genomic Encyclopedia of Type Strains, Phase IV (KMG-IV): sequencing the most valuable type-strain genomes for metagenomic binning, comparative biology and taxonomic classification.</title>
        <authorList>
            <person name="Goeker M."/>
        </authorList>
    </citation>
    <scope>NUCLEOTIDE SEQUENCE [LARGE SCALE GENOMIC DNA]</scope>
    <source>
        <strain evidence="2 3">DSM 26189</strain>
    </source>
</reference>
<dbReference type="NCBIfam" id="TIGR01725">
    <property type="entry name" value="phge_HK97_gp10"/>
    <property type="match status" value="1"/>
</dbReference>
<comment type="caution">
    <text evidence="2">The sequence shown here is derived from an EMBL/GenBank/DDBJ whole genome shotgun (WGS) entry which is preliminary data.</text>
</comment>
<accession>A0A7W6BKM8</accession>
<keyword evidence="3" id="KW-1185">Reference proteome</keyword>
<feature type="region of interest" description="Disordered" evidence="1">
    <location>
        <begin position="48"/>
        <end position="91"/>
    </location>
</feature>
<sequence>MVKITGGKAHKARLKRIRGPEMVREVGKAIYVASDLLKVEAQISITTGAVSGKNHVPSAPGEPPNADTHNLSDKIENAKTGPLTAETSSNAEYSADLEFGTSKMAERPYMRPAAQKTRPKAQKLVAAAVKKVANGGTL</sequence>
<name>A0A7W6BKM8_9SPHN</name>
<protein>
    <submittedName>
        <fullName evidence="2">HK97 gp10 family phage protein</fullName>
    </submittedName>
</protein>